<organism evidence="1 2">
    <name type="scientific">Thermostaphylospora chromogena</name>
    <dbReference type="NCBI Taxonomy" id="35622"/>
    <lineage>
        <taxon>Bacteria</taxon>
        <taxon>Bacillati</taxon>
        <taxon>Actinomycetota</taxon>
        <taxon>Actinomycetes</taxon>
        <taxon>Streptosporangiales</taxon>
        <taxon>Thermomonosporaceae</taxon>
        <taxon>Thermostaphylospora</taxon>
    </lineage>
</organism>
<dbReference type="STRING" id="35622.SAMN04489764_1337"/>
<keyword evidence="2" id="KW-1185">Reference proteome</keyword>
<dbReference type="RefSeq" id="WP_093258244.1">
    <property type="nucleotide sequence ID" value="NZ_FNKK01000002.1"/>
</dbReference>
<dbReference type="OrthoDB" id="3481802at2"/>
<evidence type="ECO:0000313" key="1">
    <source>
        <dbReference type="EMBL" id="SDQ60162.1"/>
    </source>
</evidence>
<proteinExistence type="predicted"/>
<reference evidence="1 2" key="1">
    <citation type="submission" date="2016-10" db="EMBL/GenBank/DDBJ databases">
        <authorList>
            <person name="de Groot N.N."/>
        </authorList>
    </citation>
    <scope>NUCLEOTIDE SEQUENCE [LARGE SCALE GENOMIC DNA]</scope>
    <source>
        <strain evidence="1 2">DSM 43794</strain>
    </source>
</reference>
<name>A0A1H1C7M7_9ACTN</name>
<protein>
    <recommendedName>
        <fullName evidence="3">Dihydroorotate dehydrogenase</fullName>
    </recommendedName>
</protein>
<accession>A0A1H1C7M7</accession>
<evidence type="ECO:0000313" key="2">
    <source>
        <dbReference type="Proteomes" id="UP000217103"/>
    </source>
</evidence>
<dbReference type="EMBL" id="FNKK01000002">
    <property type="protein sequence ID" value="SDQ60162.1"/>
    <property type="molecule type" value="Genomic_DNA"/>
</dbReference>
<gene>
    <name evidence="1" type="ORF">SAMN04489764_1337</name>
</gene>
<dbReference type="InterPro" id="IPR043758">
    <property type="entry name" value="DUF5703"/>
</dbReference>
<dbReference type="AlphaFoldDB" id="A0A1H1C7M7"/>
<dbReference type="Proteomes" id="UP000217103">
    <property type="component" value="Unassembled WGS sequence"/>
</dbReference>
<dbReference type="Pfam" id="PF18963">
    <property type="entry name" value="DUF5703"/>
    <property type="match status" value="1"/>
</dbReference>
<evidence type="ECO:0008006" key="3">
    <source>
        <dbReference type="Google" id="ProtNLM"/>
    </source>
</evidence>
<sequence>MPDYSYLNVYIPRGTSREAARQLLTDHAEYGDWELDRLRLYPDGTRRVRLRRKIIRVVRTM</sequence>